<dbReference type="EMBL" id="JAASQR010000004">
    <property type="protein sequence ID" value="NIJ17985.1"/>
    <property type="molecule type" value="Genomic_DNA"/>
</dbReference>
<reference evidence="2 3" key="1">
    <citation type="submission" date="2020-03" db="EMBL/GenBank/DDBJ databases">
        <title>Genomic Encyclopedia of Type Strains, Phase IV (KMG-IV): sequencing the most valuable type-strain genomes for metagenomic binning, comparative biology and taxonomic classification.</title>
        <authorList>
            <person name="Goeker M."/>
        </authorList>
    </citation>
    <scope>NUCLEOTIDE SEQUENCE [LARGE SCALE GENOMIC DNA]</scope>
    <source>
        <strain evidence="2 3">DSM 21299</strain>
    </source>
</reference>
<evidence type="ECO:0000313" key="3">
    <source>
        <dbReference type="Proteomes" id="UP000576821"/>
    </source>
</evidence>
<organism evidence="2 3">
    <name type="scientific">Sphingobium vermicomposti</name>
    <dbReference type="NCBI Taxonomy" id="529005"/>
    <lineage>
        <taxon>Bacteria</taxon>
        <taxon>Pseudomonadati</taxon>
        <taxon>Pseudomonadota</taxon>
        <taxon>Alphaproteobacteria</taxon>
        <taxon>Sphingomonadales</taxon>
        <taxon>Sphingomonadaceae</taxon>
        <taxon>Sphingobium</taxon>
    </lineage>
</organism>
<keyword evidence="1" id="KW-1133">Transmembrane helix</keyword>
<feature type="transmembrane region" description="Helical" evidence="1">
    <location>
        <begin position="43"/>
        <end position="62"/>
    </location>
</feature>
<name>A0A846MH34_9SPHN</name>
<sequence>MEVIGIIFVLAFASSLFFGFRTGKMPIKSPLREPSRYQTPVYFWSVAAFYGAGLMLGASMIISG</sequence>
<evidence type="ECO:0000256" key="1">
    <source>
        <dbReference type="SAM" id="Phobius"/>
    </source>
</evidence>
<dbReference type="Proteomes" id="UP000576821">
    <property type="component" value="Unassembled WGS sequence"/>
</dbReference>
<gene>
    <name evidence="2" type="ORF">FHS54_002985</name>
</gene>
<protein>
    <submittedName>
        <fullName evidence="2">Uncharacterized protein</fullName>
    </submittedName>
</protein>
<comment type="caution">
    <text evidence="2">The sequence shown here is derived from an EMBL/GenBank/DDBJ whole genome shotgun (WGS) entry which is preliminary data.</text>
</comment>
<proteinExistence type="predicted"/>
<accession>A0A846MH34</accession>
<dbReference type="RefSeq" id="WP_167304892.1">
    <property type="nucleotide sequence ID" value="NZ_JAASQR010000004.1"/>
</dbReference>
<keyword evidence="1" id="KW-0812">Transmembrane</keyword>
<keyword evidence="1" id="KW-0472">Membrane</keyword>
<keyword evidence="3" id="KW-1185">Reference proteome</keyword>
<evidence type="ECO:0000313" key="2">
    <source>
        <dbReference type="EMBL" id="NIJ17985.1"/>
    </source>
</evidence>
<dbReference type="AlphaFoldDB" id="A0A846MH34"/>